<reference evidence="2 3" key="1">
    <citation type="submission" date="2007-04" db="EMBL/GenBank/DDBJ databases">
        <authorList>
            <person name="Fulton L."/>
            <person name="Clifton S."/>
            <person name="Fulton B."/>
            <person name="Xu J."/>
            <person name="Minx P."/>
            <person name="Pepin K.H."/>
            <person name="Johnson M."/>
            <person name="Thiruvilangam P."/>
            <person name="Bhonagiri V."/>
            <person name="Nash W.E."/>
            <person name="Mardis E.R."/>
            <person name="Wilson R.K."/>
        </authorList>
    </citation>
    <scope>NUCLEOTIDE SEQUENCE [LARGE SCALE GENOMIC DNA]</scope>
    <source>
        <strain evidence="2 3">ATCC 29799</strain>
    </source>
</reference>
<dbReference type="AlphaFoldDB" id="A6NQG5"/>
<dbReference type="Proteomes" id="UP000003639">
    <property type="component" value="Unassembled WGS sequence"/>
</dbReference>
<keyword evidence="1" id="KW-0472">Membrane</keyword>
<feature type="transmembrane region" description="Helical" evidence="1">
    <location>
        <begin position="38"/>
        <end position="56"/>
    </location>
</feature>
<keyword evidence="1" id="KW-0812">Transmembrane</keyword>
<evidence type="ECO:0000256" key="1">
    <source>
        <dbReference type="SAM" id="Phobius"/>
    </source>
</evidence>
<dbReference type="RefSeq" id="WP_006570992.1">
    <property type="nucleotide sequence ID" value="NZ_AAXG02000004.1"/>
</dbReference>
<keyword evidence="1" id="KW-1133">Transmembrane helix</keyword>
<dbReference type="STRING" id="411467.BACCAP_00435"/>
<sequence>MKKHCAQCGKSWHGRRDTCPRCGSNQVYEAGGGWEKPTLIGVAVAIVVIVVALFATTNNYYWDDTTISAHVTSAVRQGPSEEYQGESLWEVTVEVSNVGNYDAWISLNYFSFYDDEDWWLTCEPNYTVYLADEDRQTWNEVWLPAGQSTVLTGILSIPDGAGELTMEYSSHSYSTERERDTISLSR</sequence>
<protein>
    <recommendedName>
        <fullName evidence="4">DUF4352 domain-containing protein</fullName>
    </recommendedName>
</protein>
<organism evidence="2 3">
    <name type="scientific">Pseudoflavonifractor capillosus ATCC 29799</name>
    <dbReference type="NCBI Taxonomy" id="411467"/>
    <lineage>
        <taxon>Bacteria</taxon>
        <taxon>Bacillati</taxon>
        <taxon>Bacillota</taxon>
        <taxon>Clostridia</taxon>
        <taxon>Eubacteriales</taxon>
        <taxon>Oscillospiraceae</taxon>
        <taxon>Pseudoflavonifractor</taxon>
    </lineage>
</organism>
<name>A6NQG5_9FIRM</name>
<evidence type="ECO:0000313" key="3">
    <source>
        <dbReference type="Proteomes" id="UP000003639"/>
    </source>
</evidence>
<reference evidence="2 3" key="2">
    <citation type="submission" date="2007-06" db="EMBL/GenBank/DDBJ databases">
        <title>Draft genome sequence of Pseudoflavonifractor capillosus ATCC 29799.</title>
        <authorList>
            <person name="Sudarsanam P."/>
            <person name="Ley R."/>
            <person name="Guruge J."/>
            <person name="Turnbaugh P.J."/>
            <person name="Mahowald M."/>
            <person name="Liep D."/>
            <person name="Gordon J."/>
        </authorList>
    </citation>
    <scope>NUCLEOTIDE SEQUENCE [LARGE SCALE GENOMIC DNA]</scope>
    <source>
        <strain evidence="2 3">ATCC 29799</strain>
    </source>
</reference>
<proteinExistence type="predicted"/>
<evidence type="ECO:0000313" key="2">
    <source>
        <dbReference type="EMBL" id="EDN01770.1"/>
    </source>
</evidence>
<keyword evidence="3" id="KW-1185">Reference proteome</keyword>
<accession>A6NQG5</accession>
<evidence type="ECO:0008006" key="4">
    <source>
        <dbReference type="Google" id="ProtNLM"/>
    </source>
</evidence>
<gene>
    <name evidence="2" type="ORF">BACCAP_00435</name>
</gene>
<dbReference type="EMBL" id="AAXG02000004">
    <property type="protein sequence ID" value="EDN01770.1"/>
    <property type="molecule type" value="Genomic_DNA"/>
</dbReference>
<comment type="caution">
    <text evidence="2">The sequence shown here is derived from an EMBL/GenBank/DDBJ whole genome shotgun (WGS) entry which is preliminary data.</text>
</comment>